<dbReference type="PANTHER" id="PTHR31740:SF2">
    <property type="entry name" value="CENTROMERE PROTEIN L"/>
    <property type="match status" value="1"/>
</dbReference>
<evidence type="ECO:0000313" key="8">
    <source>
        <dbReference type="EMBL" id="CAG5116122.1"/>
    </source>
</evidence>
<comment type="caution">
    <text evidence="8">The sequence shown here is derived from an EMBL/GenBank/DDBJ whole genome shotgun (WGS) entry which is preliminary data.</text>
</comment>
<comment type="subcellular location">
    <subcellularLocation>
        <location evidence="2">Chromosome</location>
        <location evidence="2">Centromere</location>
    </subcellularLocation>
    <subcellularLocation>
        <location evidence="1">Nucleus</location>
    </subcellularLocation>
</comment>
<organism evidence="8 9">
    <name type="scientific">Candidula unifasciata</name>
    <dbReference type="NCBI Taxonomy" id="100452"/>
    <lineage>
        <taxon>Eukaryota</taxon>
        <taxon>Metazoa</taxon>
        <taxon>Spiralia</taxon>
        <taxon>Lophotrochozoa</taxon>
        <taxon>Mollusca</taxon>
        <taxon>Gastropoda</taxon>
        <taxon>Heterobranchia</taxon>
        <taxon>Euthyneura</taxon>
        <taxon>Panpulmonata</taxon>
        <taxon>Eupulmonata</taxon>
        <taxon>Stylommatophora</taxon>
        <taxon>Helicina</taxon>
        <taxon>Helicoidea</taxon>
        <taxon>Geomitridae</taxon>
        <taxon>Candidula</taxon>
    </lineage>
</organism>
<keyword evidence="5" id="KW-0158">Chromosome</keyword>
<keyword evidence="9" id="KW-1185">Reference proteome</keyword>
<evidence type="ECO:0000256" key="7">
    <source>
        <dbReference type="ARBA" id="ARBA00023328"/>
    </source>
</evidence>
<dbReference type="OrthoDB" id="8864979at2759"/>
<name>A0A8S3YL92_9EUPU</name>
<gene>
    <name evidence="8" type="ORF">CUNI_LOCUS1680</name>
</gene>
<dbReference type="EMBL" id="CAJHNH020000213">
    <property type="protein sequence ID" value="CAG5116122.1"/>
    <property type="molecule type" value="Genomic_DNA"/>
</dbReference>
<evidence type="ECO:0000256" key="6">
    <source>
        <dbReference type="ARBA" id="ARBA00023242"/>
    </source>
</evidence>
<dbReference type="InterPro" id="IPR025204">
    <property type="entry name" value="CENP-L"/>
</dbReference>
<keyword evidence="7" id="KW-0137">Centromere</keyword>
<evidence type="ECO:0000256" key="4">
    <source>
        <dbReference type="ARBA" id="ARBA00016380"/>
    </source>
</evidence>
<proteinExistence type="inferred from homology"/>
<keyword evidence="6" id="KW-0539">Nucleus</keyword>
<dbReference type="GO" id="GO:0000775">
    <property type="term" value="C:chromosome, centromeric region"/>
    <property type="evidence" value="ECO:0007669"/>
    <property type="project" value="UniProtKB-SubCell"/>
</dbReference>
<sequence>MTEASIQGHGSAKRLLAHTPFSSVSHCPSRTPRFTNASVSRRLVASTRASRKQPEEEEHDYAGLLKKTWKIFSLSPLYKFKPSKVCLTKYERSLDVAFSQVKTQGWSTETFGNEKTFFSLYEGLNFNHNDAQAVQIQVVEKSDSGGQGSIVLNALLICVDLDGSPVPDHLSNSFTYYPVILISGNKARTDVLLNWLEQHFDCQTSHVCFSNNDLRWMLGMWSSQAVAMKAFPVLLQYSLADLCDGISTIDCKFEAAFCSELWERLNGSAFSREAVNEAEVNKFVTALEEHLEYTMHIMFSKLCLSEVGTSVAYVSSQGKLKLFSNSGVFPALHLICEIVKDRFQDIHYTLT</sequence>
<protein>
    <recommendedName>
        <fullName evidence="4">Centromere protein L</fullName>
    </recommendedName>
</protein>
<evidence type="ECO:0000313" key="9">
    <source>
        <dbReference type="Proteomes" id="UP000678393"/>
    </source>
</evidence>
<evidence type="ECO:0000256" key="5">
    <source>
        <dbReference type="ARBA" id="ARBA00022454"/>
    </source>
</evidence>
<dbReference type="GO" id="GO:0005634">
    <property type="term" value="C:nucleus"/>
    <property type="evidence" value="ECO:0007669"/>
    <property type="project" value="UniProtKB-SubCell"/>
</dbReference>
<dbReference type="PANTHER" id="PTHR31740">
    <property type="entry name" value="CENTROMERE PROTEIN L"/>
    <property type="match status" value="1"/>
</dbReference>
<dbReference type="Proteomes" id="UP000678393">
    <property type="component" value="Unassembled WGS sequence"/>
</dbReference>
<evidence type="ECO:0000256" key="3">
    <source>
        <dbReference type="ARBA" id="ARBA00011060"/>
    </source>
</evidence>
<dbReference type="Pfam" id="PF13092">
    <property type="entry name" value="CENP-L"/>
    <property type="match status" value="1"/>
</dbReference>
<dbReference type="AlphaFoldDB" id="A0A8S3YL92"/>
<reference evidence="8" key="1">
    <citation type="submission" date="2021-04" db="EMBL/GenBank/DDBJ databases">
        <authorList>
            <consortium name="Molecular Ecology Group"/>
        </authorList>
    </citation>
    <scope>NUCLEOTIDE SEQUENCE</scope>
</reference>
<evidence type="ECO:0000256" key="1">
    <source>
        <dbReference type="ARBA" id="ARBA00004123"/>
    </source>
</evidence>
<evidence type="ECO:0000256" key="2">
    <source>
        <dbReference type="ARBA" id="ARBA00004584"/>
    </source>
</evidence>
<comment type="similarity">
    <text evidence="3">Belongs to the CENP-L/IML3 family.</text>
</comment>
<accession>A0A8S3YL92</accession>